<dbReference type="Proteomes" id="UP000257109">
    <property type="component" value="Unassembled WGS sequence"/>
</dbReference>
<dbReference type="EMBL" id="QJKJ01005792">
    <property type="protein sequence ID" value="RDX88991.1"/>
    <property type="molecule type" value="Genomic_DNA"/>
</dbReference>
<dbReference type="AlphaFoldDB" id="A0A371GEN6"/>
<accession>A0A371GEN6</accession>
<organism evidence="2 3">
    <name type="scientific">Mucuna pruriens</name>
    <name type="common">Velvet bean</name>
    <name type="synonym">Dolichos pruriens</name>
    <dbReference type="NCBI Taxonomy" id="157652"/>
    <lineage>
        <taxon>Eukaryota</taxon>
        <taxon>Viridiplantae</taxon>
        <taxon>Streptophyta</taxon>
        <taxon>Embryophyta</taxon>
        <taxon>Tracheophyta</taxon>
        <taxon>Spermatophyta</taxon>
        <taxon>Magnoliopsida</taxon>
        <taxon>eudicotyledons</taxon>
        <taxon>Gunneridae</taxon>
        <taxon>Pentapetalae</taxon>
        <taxon>rosids</taxon>
        <taxon>fabids</taxon>
        <taxon>Fabales</taxon>
        <taxon>Fabaceae</taxon>
        <taxon>Papilionoideae</taxon>
        <taxon>50 kb inversion clade</taxon>
        <taxon>NPAAA clade</taxon>
        <taxon>indigoferoid/millettioid clade</taxon>
        <taxon>Phaseoleae</taxon>
        <taxon>Mucuna</taxon>
    </lineage>
</organism>
<feature type="region of interest" description="Disordered" evidence="1">
    <location>
        <begin position="34"/>
        <end position="61"/>
    </location>
</feature>
<evidence type="ECO:0000313" key="3">
    <source>
        <dbReference type="Proteomes" id="UP000257109"/>
    </source>
</evidence>
<gene>
    <name evidence="2" type="ORF">CR513_29343</name>
</gene>
<proteinExistence type="predicted"/>
<evidence type="ECO:0000256" key="1">
    <source>
        <dbReference type="SAM" id="MobiDB-lite"/>
    </source>
</evidence>
<protein>
    <submittedName>
        <fullName evidence="2">Uncharacterized protein</fullName>
    </submittedName>
</protein>
<name>A0A371GEN6_MUCPR</name>
<comment type="caution">
    <text evidence="2">The sequence shown here is derived from an EMBL/GenBank/DDBJ whole genome shotgun (WGS) entry which is preliminary data.</text>
</comment>
<reference evidence="2" key="1">
    <citation type="submission" date="2018-05" db="EMBL/GenBank/DDBJ databases">
        <title>Draft genome of Mucuna pruriens seed.</title>
        <authorList>
            <person name="Nnadi N.E."/>
            <person name="Vos R."/>
            <person name="Hasami M.H."/>
            <person name="Devisetty U.K."/>
            <person name="Aguiy J.C."/>
        </authorList>
    </citation>
    <scope>NUCLEOTIDE SEQUENCE [LARGE SCALE GENOMIC DNA]</scope>
    <source>
        <strain evidence="2">JCA_2017</strain>
    </source>
</reference>
<feature type="non-terminal residue" evidence="2">
    <location>
        <position position="1"/>
    </location>
</feature>
<keyword evidence="3" id="KW-1185">Reference proteome</keyword>
<evidence type="ECO:0000313" key="2">
    <source>
        <dbReference type="EMBL" id="RDX88991.1"/>
    </source>
</evidence>
<sequence>MKVEEVAQDKKEDGLPFEIIKKIPQLNGVVERKNRSIQEMGNEEKKNEKQSTSRDLERKEEPLDGSKVLWTPLWTLEPLDGTWVLWTALRSFGCPLWMRKEYYCLLIYVLSRSQFLSDKK</sequence>